<dbReference type="Proteomes" id="UP000092154">
    <property type="component" value="Unassembled WGS sequence"/>
</dbReference>
<protein>
    <submittedName>
        <fullName evidence="1">Uncharacterized protein</fullName>
    </submittedName>
</protein>
<gene>
    <name evidence="1" type="ORF">K503DRAFT_768260</name>
</gene>
<evidence type="ECO:0000313" key="2">
    <source>
        <dbReference type="Proteomes" id="UP000092154"/>
    </source>
</evidence>
<dbReference type="OrthoDB" id="10554010at2759"/>
<dbReference type="InParanoid" id="A0A1B7N7H2"/>
<feature type="non-terminal residue" evidence="1">
    <location>
        <position position="146"/>
    </location>
</feature>
<reference evidence="1 2" key="1">
    <citation type="submission" date="2016-06" db="EMBL/GenBank/DDBJ databases">
        <title>Comparative genomics of the ectomycorrhizal sister species Rhizopogon vinicolor and Rhizopogon vesiculosus (Basidiomycota: Boletales) reveals a divergence of the mating type B locus.</title>
        <authorList>
            <consortium name="DOE Joint Genome Institute"/>
            <person name="Mujic A.B."/>
            <person name="Kuo A."/>
            <person name="Tritt A."/>
            <person name="Lipzen A."/>
            <person name="Chen C."/>
            <person name="Johnson J."/>
            <person name="Sharma A."/>
            <person name="Barry K."/>
            <person name="Grigoriev I.V."/>
            <person name="Spatafora J.W."/>
        </authorList>
    </citation>
    <scope>NUCLEOTIDE SEQUENCE [LARGE SCALE GENOMIC DNA]</scope>
    <source>
        <strain evidence="1 2">AM-OR11-026</strain>
    </source>
</reference>
<sequence>MTPPALSQPKSTSAVLVHAIRVRSLQAGPTTRLAPACFTYQKYMRLARPSSTYSRHLTHASVMLSKRPTRQSVHLSKWAAGHHACPRGHVPSVDYSTGCHPPSRSREVLCHHSCNCTALAPPFRSSRDWVRCHTHVSDSYRPPSRM</sequence>
<proteinExistence type="predicted"/>
<accession>A0A1B7N7H2</accession>
<name>A0A1B7N7H2_9AGAM</name>
<organism evidence="1 2">
    <name type="scientific">Rhizopogon vinicolor AM-OR11-026</name>
    <dbReference type="NCBI Taxonomy" id="1314800"/>
    <lineage>
        <taxon>Eukaryota</taxon>
        <taxon>Fungi</taxon>
        <taxon>Dikarya</taxon>
        <taxon>Basidiomycota</taxon>
        <taxon>Agaricomycotina</taxon>
        <taxon>Agaricomycetes</taxon>
        <taxon>Agaricomycetidae</taxon>
        <taxon>Boletales</taxon>
        <taxon>Suillineae</taxon>
        <taxon>Rhizopogonaceae</taxon>
        <taxon>Rhizopogon</taxon>
    </lineage>
</organism>
<evidence type="ECO:0000313" key="1">
    <source>
        <dbReference type="EMBL" id="OAX40778.1"/>
    </source>
</evidence>
<dbReference type="EMBL" id="KV448200">
    <property type="protein sequence ID" value="OAX40778.1"/>
    <property type="molecule type" value="Genomic_DNA"/>
</dbReference>
<keyword evidence="2" id="KW-1185">Reference proteome</keyword>
<dbReference type="AlphaFoldDB" id="A0A1B7N7H2"/>